<comment type="caution">
    <text evidence="2">The sequence shown here is derived from an EMBL/GenBank/DDBJ whole genome shotgun (WGS) entry which is preliminary data.</text>
</comment>
<gene>
    <name evidence="2" type="ORF">GSH16_13515</name>
</gene>
<dbReference type="InterPro" id="IPR004843">
    <property type="entry name" value="Calcineurin-like_PHP"/>
</dbReference>
<sequence length="323" mass="35159">MYRSIARRLEAAVLLLVLAVVLIAGPVRAQSLRIAVVSDLNGSYGSVTYSDRVDAAIARIIELKPDLVLSTGDMVAGQRTPTLSASRVAEMWAAFHRHVSDPLAKAGIPFAVTAGNHDASGYPAFRAERERYAQEWRARKPALDYLPGGNYPFVYGFRFRDVIFVSLDATTVGKLSGDEMRWLDTALAAPARARIAFSHIPLHPFAIGREREIIGDPLLESLFQTRDLSVHLSGHHHAYFPGWKDGVGYVSQACLGGGPRPLVGTGSRSPHGFTWMEIAADGSVTTEALLPPDYRRALDITTLPKAISGPLGRVIRRDLAPVQ</sequence>
<dbReference type="InterPro" id="IPR051918">
    <property type="entry name" value="STPP_CPPED1"/>
</dbReference>
<accession>A0A6B0TZP5</accession>
<dbReference type="GO" id="GO:0016787">
    <property type="term" value="F:hydrolase activity"/>
    <property type="evidence" value="ECO:0007669"/>
    <property type="project" value="InterPro"/>
</dbReference>
<dbReference type="Gene3D" id="3.60.21.10">
    <property type="match status" value="1"/>
</dbReference>
<evidence type="ECO:0000259" key="1">
    <source>
        <dbReference type="Pfam" id="PF00149"/>
    </source>
</evidence>
<organism evidence="2 3">
    <name type="scientific">Oceanomicrobium pacificus</name>
    <dbReference type="NCBI Taxonomy" id="2692916"/>
    <lineage>
        <taxon>Bacteria</taxon>
        <taxon>Pseudomonadati</taxon>
        <taxon>Pseudomonadota</taxon>
        <taxon>Alphaproteobacteria</taxon>
        <taxon>Rhodobacterales</taxon>
        <taxon>Paracoccaceae</taxon>
        <taxon>Oceanomicrobium</taxon>
    </lineage>
</organism>
<feature type="domain" description="Calcineurin-like phosphoesterase" evidence="1">
    <location>
        <begin position="32"/>
        <end position="239"/>
    </location>
</feature>
<dbReference type="Pfam" id="PF00149">
    <property type="entry name" value="Metallophos"/>
    <property type="match status" value="1"/>
</dbReference>
<evidence type="ECO:0000313" key="2">
    <source>
        <dbReference type="EMBL" id="MXU66464.1"/>
    </source>
</evidence>
<evidence type="ECO:0000313" key="3">
    <source>
        <dbReference type="Proteomes" id="UP000436016"/>
    </source>
</evidence>
<protein>
    <recommendedName>
        <fullName evidence="1">Calcineurin-like phosphoesterase domain-containing protein</fullName>
    </recommendedName>
</protein>
<reference evidence="2 3" key="1">
    <citation type="submission" date="2019-12" db="EMBL/GenBank/DDBJ databases">
        <title>Strain KN286 was isolated from seawater, which was collected from Caroline Seamount in the tropical western Pacific.</title>
        <authorList>
            <person name="Wang Q."/>
        </authorList>
    </citation>
    <scope>NUCLEOTIDE SEQUENCE [LARGE SCALE GENOMIC DNA]</scope>
    <source>
        <strain evidence="2 3">KN286</strain>
    </source>
</reference>
<dbReference type="PANTHER" id="PTHR43143:SF1">
    <property type="entry name" value="SERINE_THREONINE-PROTEIN PHOSPHATASE CPPED1"/>
    <property type="match status" value="1"/>
</dbReference>
<dbReference type="AlphaFoldDB" id="A0A6B0TZP5"/>
<name>A0A6B0TZP5_9RHOB</name>
<dbReference type="EMBL" id="WUWG01000006">
    <property type="protein sequence ID" value="MXU66464.1"/>
    <property type="molecule type" value="Genomic_DNA"/>
</dbReference>
<dbReference type="SUPFAM" id="SSF56300">
    <property type="entry name" value="Metallo-dependent phosphatases"/>
    <property type="match status" value="1"/>
</dbReference>
<dbReference type="RefSeq" id="WP_160855986.1">
    <property type="nucleotide sequence ID" value="NZ_WUWG01000006.1"/>
</dbReference>
<dbReference type="Proteomes" id="UP000436016">
    <property type="component" value="Unassembled WGS sequence"/>
</dbReference>
<dbReference type="InterPro" id="IPR029052">
    <property type="entry name" value="Metallo-depent_PP-like"/>
</dbReference>
<proteinExistence type="predicted"/>
<keyword evidence="3" id="KW-1185">Reference proteome</keyword>
<dbReference type="PANTHER" id="PTHR43143">
    <property type="entry name" value="METALLOPHOSPHOESTERASE, CALCINEURIN SUPERFAMILY"/>
    <property type="match status" value="1"/>
</dbReference>